<evidence type="ECO:0000256" key="6">
    <source>
        <dbReference type="ARBA" id="ARBA00023136"/>
    </source>
</evidence>
<dbReference type="CDD" id="cd07302">
    <property type="entry name" value="CHD"/>
    <property type="match status" value="1"/>
</dbReference>
<comment type="subcellular location">
    <subcellularLocation>
        <location evidence="1">Cell membrane</location>
        <topology evidence="1">Multi-pass membrane protein</topology>
    </subcellularLocation>
</comment>
<feature type="transmembrane region" description="Helical" evidence="7">
    <location>
        <begin position="108"/>
        <end position="127"/>
    </location>
</feature>
<evidence type="ECO:0000259" key="8">
    <source>
        <dbReference type="PROSITE" id="PS50125"/>
    </source>
</evidence>
<dbReference type="AlphaFoldDB" id="A0A848KPH2"/>
<dbReference type="PROSITE" id="PS50125">
    <property type="entry name" value="GUANYLATE_CYCLASE_2"/>
    <property type="match status" value="1"/>
</dbReference>
<feature type="domain" description="HAMP" evidence="9">
    <location>
        <begin position="242"/>
        <end position="294"/>
    </location>
</feature>
<organism evidence="10 11">
    <name type="scientific">Antrihabitans stalactiti</name>
    <dbReference type="NCBI Taxonomy" id="2584121"/>
    <lineage>
        <taxon>Bacteria</taxon>
        <taxon>Bacillati</taxon>
        <taxon>Actinomycetota</taxon>
        <taxon>Actinomycetes</taxon>
        <taxon>Mycobacteriales</taxon>
        <taxon>Nocardiaceae</taxon>
        <taxon>Antrihabitans</taxon>
    </lineage>
</organism>
<dbReference type="GO" id="GO:0006171">
    <property type="term" value="P:cAMP biosynthetic process"/>
    <property type="evidence" value="ECO:0007669"/>
    <property type="project" value="TreeGrafter"/>
</dbReference>
<evidence type="ECO:0000259" key="9">
    <source>
        <dbReference type="PROSITE" id="PS50885"/>
    </source>
</evidence>
<sequence>MPPPPDWKRRTLLLRVRYSAGLISAYGIGAGLVFCVIVLLGRTNAYEQPRLVTTGNILVMIALLGVSLIIAAICTTRFVLPALRWYAREEPPTPEQQRAALDITSRQTLVHLSLWVASGLVVLLVNLDEGGRTVTIIGLAVLFGGAAMACLGYLVTEATLRPIIAAAMIASPPQRRAPGVMQRLVITWALCTAIPVTAIGAIVVDRHLKWVIRPDTPIETPILILAFVAIAAGLYGTVLVSWSVSDPVREVGVAMGEVERGNTEVSVSVHDSSEIGRLQMGFNRMVTTIAERERLRDLFDRHVGHDVASRAIEQDERLGGDVANVAVLFIDLAGSTAFAATRPPTEVAELLNDFFHIVVTAVDQHRGYINKFGGDAALAVYGAPVPIDDPAGEALATARELRASLRSLKSVDFGIGVSYGPVFAGDIGAEHRYEYTVIGDPVNEAARLTELAKSRVGRILAAEQAVSAASAAEAERWKRRGKITLRGRGARTVLFEPKDRA</sequence>
<dbReference type="GO" id="GO:0005886">
    <property type="term" value="C:plasma membrane"/>
    <property type="evidence" value="ECO:0007669"/>
    <property type="project" value="UniProtKB-SubCell"/>
</dbReference>
<keyword evidence="6 7" id="KW-0472">Membrane</keyword>
<dbReference type="InterPro" id="IPR001054">
    <property type="entry name" value="A/G_cyclase"/>
</dbReference>
<keyword evidence="4 7" id="KW-0812">Transmembrane</keyword>
<name>A0A848KPH2_9NOCA</name>
<comment type="caution">
    <text evidence="10">The sequence shown here is derived from an EMBL/GenBank/DDBJ whole genome shotgun (WGS) entry which is preliminary data.</text>
</comment>
<evidence type="ECO:0000313" key="11">
    <source>
        <dbReference type="Proteomes" id="UP000535543"/>
    </source>
</evidence>
<dbReference type="InterPro" id="IPR050697">
    <property type="entry name" value="Adenylyl/Guanylyl_Cyclase_3/4"/>
</dbReference>
<keyword evidence="11" id="KW-1185">Reference proteome</keyword>
<evidence type="ECO:0000256" key="3">
    <source>
        <dbReference type="ARBA" id="ARBA00022475"/>
    </source>
</evidence>
<accession>A0A848KPH2</accession>
<dbReference type="Pfam" id="PF00672">
    <property type="entry name" value="HAMP"/>
    <property type="match status" value="1"/>
</dbReference>
<dbReference type="EMBL" id="VCQU01000010">
    <property type="protein sequence ID" value="NMN98190.1"/>
    <property type="molecule type" value="Genomic_DNA"/>
</dbReference>
<dbReference type="SUPFAM" id="SSF55073">
    <property type="entry name" value="Nucleotide cyclase"/>
    <property type="match status" value="1"/>
</dbReference>
<feature type="transmembrane region" description="Helical" evidence="7">
    <location>
        <begin position="222"/>
        <end position="242"/>
    </location>
</feature>
<evidence type="ECO:0000256" key="2">
    <source>
        <dbReference type="ARBA" id="ARBA00005381"/>
    </source>
</evidence>
<protein>
    <submittedName>
        <fullName evidence="10">HAMP domain-containing protein</fullName>
    </submittedName>
</protein>
<feature type="domain" description="Guanylate cyclase" evidence="8">
    <location>
        <begin position="326"/>
        <end position="449"/>
    </location>
</feature>
<evidence type="ECO:0000256" key="1">
    <source>
        <dbReference type="ARBA" id="ARBA00004651"/>
    </source>
</evidence>
<dbReference type="InterPro" id="IPR003660">
    <property type="entry name" value="HAMP_dom"/>
</dbReference>
<dbReference type="GO" id="GO:0035556">
    <property type="term" value="P:intracellular signal transduction"/>
    <property type="evidence" value="ECO:0007669"/>
    <property type="project" value="InterPro"/>
</dbReference>
<dbReference type="Proteomes" id="UP000535543">
    <property type="component" value="Unassembled WGS sequence"/>
</dbReference>
<dbReference type="Gene3D" id="6.10.340.10">
    <property type="match status" value="1"/>
</dbReference>
<dbReference type="SMART" id="SM00304">
    <property type="entry name" value="HAMP"/>
    <property type="match status" value="1"/>
</dbReference>
<proteinExistence type="inferred from homology"/>
<evidence type="ECO:0000256" key="5">
    <source>
        <dbReference type="ARBA" id="ARBA00022989"/>
    </source>
</evidence>
<evidence type="ECO:0000256" key="4">
    <source>
        <dbReference type="ARBA" id="ARBA00022692"/>
    </source>
</evidence>
<dbReference type="CDD" id="cd06225">
    <property type="entry name" value="HAMP"/>
    <property type="match status" value="1"/>
</dbReference>
<keyword evidence="3" id="KW-1003">Cell membrane</keyword>
<gene>
    <name evidence="10" type="ORF">FGL95_24410</name>
</gene>
<dbReference type="PANTHER" id="PTHR43081:SF17">
    <property type="entry name" value="BLL5647 PROTEIN"/>
    <property type="match status" value="1"/>
</dbReference>
<comment type="similarity">
    <text evidence="2">Belongs to the adenylyl cyclase class-3 family.</text>
</comment>
<feature type="transmembrane region" description="Helical" evidence="7">
    <location>
        <begin position="57"/>
        <end position="80"/>
    </location>
</feature>
<reference evidence="10 11" key="2">
    <citation type="submission" date="2020-06" db="EMBL/GenBank/DDBJ databases">
        <title>Antribacter stalactiti gen. nov., sp. nov., a new member of the family Nacardiaceae isolated from a cave.</title>
        <authorList>
            <person name="Kim I.S."/>
        </authorList>
    </citation>
    <scope>NUCLEOTIDE SEQUENCE [LARGE SCALE GENOMIC DNA]</scope>
    <source>
        <strain evidence="10 11">YC2-7</strain>
    </source>
</reference>
<feature type="transmembrane region" description="Helical" evidence="7">
    <location>
        <begin position="133"/>
        <end position="155"/>
    </location>
</feature>
<reference evidence="10 11" key="1">
    <citation type="submission" date="2019-05" db="EMBL/GenBank/DDBJ databases">
        <authorList>
            <person name="Lee S.D."/>
        </authorList>
    </citation>
    <scope>NUCLEOTIDE SEQUENCE [LARGE SCALE GENOMIC DNA]</scope>
    <source>
        <strain evidence="10 11">YC2-7</strain>
    </source>
</reference>
<dbReference type="GO" id="GO:0004016">
    <property type="term" value="F:adenylate cyclase activity"/>
    <property type="evidence" value="ECO:0007669"/>
    <property type="project" value="UniProtKB-ARBA"/>
</dbReference>
<feature type="transmembrane region" description="Helical" evidence="7">
    <location>
        <begin position="184"/>
        <end position="202"/>
    </location>
</feature>
<dbReference type="PANTHER" id="PTHR43081">
    <property type="entry name" value="ADENYLATE CYCLASE, TERMINAL-DIFFERENTIATION SPECIFIC-RELATED"/>
    <property type="match status" value="1"/>
</dbReference>
<dbReference type="PROSITE" id="PS50885">
    <property type="entry name" value="HAMP"/>
    <property type="match status" value="1"/>
</dbReference>
<dbReference type="Pfam" id="PF00211">
    <property type="entry name" value="Guanylate_cyc"/>
    <property type="match status" value="1"/>
</dbReference>
<dbReference type="InterPro" id="IPR029787">
    <property type="entry name" value="Nucleotide_cyclase"/>
</dbReference>
<dbReference type="SUPFAM" id="SSF158472">
    <property type="entry name" value="HAMP domain-like"/>
    <property type="match status" value="1"/>
</dbReference>
<evidence type="ECO:0000313" key="10">
    <source>
        <dbReference type="EMBL" id="NMN98190.1"/>
    </source>
</evidence>
<evidence type="ECO:0000256" key="7">
    <source>
        <dbReference type="SAM" id="Phobius"/>
    </source>
</evidence>
<keyword evidence="5 7" id="KW-1133">Transmembrane helix</keyword>
<dbReference type="Gene3D" id="3.30.70.1230">
    <property type="entry name" value="Nucleotide cyclase"/>
    <property type="match status" value="1"/>
</dbReference>
<dbReference type="SMART" id="SM00044">
    <property type="entry name" value="CYCc"/>
    <property type="match status" value="1"/>
</dbReference>
<feature type="transmembrane region" description="Helical" evidence="7">
    <location>
        <begin position="20"/>
        <end position="41"/>
    </location>
</feature>